<evidence type="ECO:0000256" key="1">
    <source>
        <dbReference type="SAM" id="MobiDB-lite"/>
    </source>
</evidence>
<organism evidence="2 3">
    <name type="scientific">Podospora fimiseda</name>
    <dbReference type="NCBI Taxonomy" id="252190"/>
    <lineage>
        <taxon>Eukaryota</taxon>
        <taxon>Fungi</taxon>
        <taxon>Dikarya</taxon>
        <taxon>Ascomycota</taxon>
        <taxon>Pezizomycotina</taxon>
        <taxon>Sordariomycetes</taxon>
        <taxon>Sordariomycetidae</taxon>
        <taxon>Sordariales</taxon>
        <taxon>Podosporaceae</taxon>
        <taxon>Podospora</taxon>
    </lineage>
</organism>
<sequence length="329" mass="37874">MDIGGRDEDRNERIGQRITVGSTAALSIKLTHIFRINMHPTVAEIFERPRLLFCYNLSSGNVVTINNTTDTKSTIDTEDDQVHFVRLRTLRRLRNSMVIQLLIIGVGGCRSLPSNELENGVVWQRVSVVCKHRSDLVDLFLLFPGLCVKISGILAVARHAEADDQTLWEEYLRCMETHKPMALLDEDGSEILVVQIHYDLVPHSVARCDLVYCKWMVWRLRKLWVGDEKLGIFCKFLSEALRFLQSPNTGNNSSVPLWPQFARARPGTFTYELRATKEKLLGKLRKVSKRLNREFLVGRLSWEDKVWTKQNSPDDGGREPRDWRGHLFT</sequence>
<feature type="region of interest" description="Disordered" evidence="1">
    <location>
        <begin position="309"/>
        <end position="329"/>
    </location>
</feature>
<protein>
    <submittedName>
        <fullName evidence="2">Uncharacterized protein</fullName>
    </submittedName>
</protein>
<dbReference type="AlphaFoldDB" id="A0AAN7BGS7"/>
<evidence type="ECO:0000313" key="2">
    <source>
        <dbReference type="EMBL" id="KAK4222865.1"/>
    </source>
</evidence>
<dbReference type="Proteomes" id="UP001301958">
    <property type="component" value="Unassembled WGS sequence"/>
</dbReference>
<comment type="caution">
    <text evidence="2">The sequence shown here is derived from an EMBL/GenBank/DDBJ whole genome shotgun (WGS) entry which is preliminary data.</text>
</comment>
<reference evidence="2" key="1">
    <citation type="journal article" date="2023" name="Mol. Phylogenet. Evol.">
        <title>Genome-scale phylogeny and comparative genomics of the fungal order Sordariales.</title>
        <authorList>
            <person name="Hensen N."/>
            <person name="Bonometti L."/>
            <person name="Westerberg I."/>
            <person name="Brannstrom I.O."/>
            <person name="Guillou S."/>
            <person name="Cros-Aarteil S."/>
            <person name="Calhoun S."/>
            <person name="Haridas S."/>
            <person name="Kuo A."/>
            <person name="Mondo S."/>
            <person name="Pangilinan J."/>
            <person name="Riley R."/>
            <person name="LaButti K."/>
            <person name="Andreopoulos B."/>
            <person name="Lipzen A."/>
            <person name="Chen C."/>
            <person name="Yan M."/>
            <person name="Daum C."/>
            <person name="Ng V."/>
            <person name="Clum A."/>
            <person name="Steindorff A."/>
            <person name="Ohm R.A."/>
            <person name="Martin F."/>
            <person name="Silar P."/>
            <person name="Natvig D.O."/>
            <person name="Lalanne C."/>
            <person name="Gautier V."/>
            <person name="Ament-Velasquez S.L."/>
            <person name="Kruys A."/>
            <person name="Hutchinson M.I."/>
            <person name="Powell A.J."/>
            <person name="Barry K."/>
            <person name="Miller A.N."/>
            <person name="Grigoriev I.V."/>
            <person name="Debuchy R."/>
            <person name="Gladieux P."/>
            <person name="Hiltunen Thoren M."/>
            <person name="Johannesson H."/>
        </authorList>
    </citation>
    <scope>NUCLEOTIDE SEQUENCE</scope>
    <source>
        <strain evidence="2">CBS 990.96</strain>
    </source>
</reference>
<name>A0AAN7BGS7_9PEZI</name>
<gene>
    <name evidence="2" type="ORF">QBC38DRAFT_447867</name>
</gene>
<keyword evidence="3" id="KW-1185">Reference proteome</keyword>
<feature type="compositionally biased region" description="Basic and acidic residues" evidence="1">
    <location>
        <begin position="315"/>
        <end position="329"/>
    </location>
</feature>
<dbReference type="EMBL" id="MU865450">
    <property type="protein sequence ID" value="KAK4222865.1"/>
    <property type="molecule type" value="Genomic_DNA"/>
</dbReference>
<accession>A0AAN7BGS7</accession>
<evidence type="ECO:0000313" key="3">
    <source>
        <dbReference type="Proteomes" id="UP001301958"/>
    </source>
</evidence>
<reference evidence="2" key="2">
    <citation type="submission" date="2023-05" db="EMBL/GenBank/DDBJ databases">
        <authorList>
            <consortium name="Lawrence Berkeley National Laboratory"/>
            <person name="Steindorff A."/>
            <person name="Hensen N."/>
            <person name="Bonometti L."/>
            <person name="Westerberg I."/>
            <person name="Brannstrom I.O."/>
            <person name="Guillou S."/>
            <person name="Cros-Aarteil S."/>
            <person name="Calhoun S."/>
            <person name="Haridas S."/>
            <person name="Kuo A."/>
            <person name="Mondo S."/>
            <person name="Pangilinan J."/>
            <person name="Riley R."/>
            <person name="Labutti K."/>
            <person name="Andreopoulos B."/>
            <person name="Lipzen A."/>
            <person name="Chen C."/>
            <person name="Yanf M."/>
            <person name="Daum C."/>
            <person name="Ng V."/>
            <person name="Clum A."/>
            <person name="Ohm R."/>
            <person name="Martin F."/>
            <person name="Silar P."/>
            <person name="Natvig D."/>
            <person name="Lalanne C."/>
            <person name="Gautier V."/>
            <person name="Ament-Velasquez S.L."/>
            <person name="Kruys A."/>
            <person name="Hutchinson M.I."/>
            <person name="Powell A.J."/>
            <person name="Barry K."/>
            <person name="Miller A.N."/>
            <person name="Grigoriev I.V."/>
            <person name="Debuchy R."/>
            <person name="Gladieux P."/>
            <person name="Thoren M.H."/>
            <person name="Johannesson H."/>
        </authorList>
    </citation>
    <scope>NUCLEOTIDE SEQUENCE</scope>
    <source>
        <strain evidence="2">CBS 990.96</strain>
    </source>
</reference>
<proteinExistence type="predicted"/>